<feature type="transmembrane region" description="Helical" evidence="8">
    <location>
        <begin position="337"/>
        <end position="354"/>
    </location>
</feature>
<evidence type="ECO:0000313" key="11">
    <source>
        <dbReference type="Proteomes" id="UP000788993"/>
    </source>
</evidence>
<name>A0A9P8P0W2_9ASCO</name>
<evidence type="ECO:0000256" key="1">
    <source>
        <dbReference type="ARBA" id="ARBA00004141"/>
    </source>
</evidence>
<dbReference type="PROSITE" id="PS00216">
    <property type="entry name" value="SUGAR_TRANSPORT_1"/>
    <property type="match status" value="1"/>
</dbReference>
<keyword evidence="4 8" id="KW-0812">Transmembrane</keyword>
<protein>
    <recommendedName>
        <fullName evidence="9">Major facilitator superfamily (MFS) profile domain-containing protein</fullName>
    </recommendedName>
</protein>
<dbReference type="PROSITE" id="PS00217">
    <property type="entry name" value="SUGAR_TRANSPORT_2"/>
    <property type="match status" value="1"/>
</dbReference>
<dbReference type="PROSITE" id="PS50850">
    <property type="entry name" value="MFS"/>
    <property type="match status" value="1"/>
</dbReference>
<feature type="transmembrane region" description="Helical" evidence="8">
    <location>
        <begin position="186"/>
        <end position="204"/>
    </location>
</feature>
<feature type="transmembrane region" description="Helical" evidence="8">
    <location>
        <begin position="20"/>
        <end position="37"/>
    </location>
</feature>
<keyword evidence="6 8" id="KW-0472">Membrane</keyword>
<proteinExistence type="inferred from homology"/>
<feature type="transmembrane region" description="Helical" evidence="8">
    <location>
        <begin position="57"/>
        <end position="82"/>
    </location>
</feature>
<feature type="transmembrane region" description="Helical" evidence="8">
    <location>
        <begin position="306"/>
        <end position="325"/>
    </location>
</feature>
<dbReference type="Proteomes" id="UP000788993">
    <property type="component" value="Unassembled WGS sequence"/>
</dbReference>
<dbReference type="GO" id="GO:0005351">
    <property type="term" value="F:carbohydrate:proton symporter activity"/>
    <property type="evidence" value="ECO:0007669"/>
    <property type="project" value="TreeGrafter"/>
</dbReference>
<feature type="transmembrane region" description="Helical" evidence="8">
    <location>
        <begin position="366"/>
        <end position="389"/>
    </location>
</feature>
<keyword evidence="3 7" id="KW-0813">Transport</keyword>
<evidence type="ECO:0000256" key="6">
    <source>
        <dbReference type="ARBA" id="ARBA00023136"/>
    </source>
</evidence>
<dbReference type="PRINTS" id="PR00171">
    <property type="entry name" value="SUGRTRNSPORT"/>
</dbReference>
<dbReference type="InterPro" id="IPR050360">
    <property type="entry name" value="MFS_Sugar_Transporters"/>
</dbReference>
<evidence type="ECO:0000256" key="8">
    <source>
        <dbReference type="SAM" id="Phobius"/>
    </source>
</evidence>
<organism evidence="10 11">
    <name type="scientific">Ogataea polymorpha</name>
    <dbReference type="NCBI Taxonomy" id="460523"/>
    <lineage>
        <taxon>Eukaryota</taxon>
        <taxon>Fungi</taxon>
        <taxon>Dikarya</taxon>
        <taxon>Ascomycota</taxon>
        <taxon>Saccharomycotina</taxon>
        <taxon>Pichiomycetes</taxon>
        <taxon>Pichiales</taxon>
        <taxon>Pichiaceae</taxon>
        <taxon>Ogataea</taxon>
    </lineage>
</organism>
<dbReference type="InterPro" id="IPR005829">
    <property type="entry name" value="Sugar_transporter_CS"/>
</dbReference>
<evidence type="ECO:0000313" key="10">
    <source>
        <dbReference type="EMBL" id="KAH3663055.1"/>
    </source>
</evidence>
<evidence type="ECO:0000259" key="9">
    <source>
        <dbReference type="PROSITE" id="PS50850"/>
    </source>
</evidence>
<dbReference type="SUPFAM" id="SSF103473">
    <property type="entry name" value="MFS general substrate transporter"/>
    <property type="match status" value="1"/>
</dbReference>
<evidence type="ECO:0000256" key="4">
    <source>
        <dbReference type="ARBA" id="ARBA00022692"/>
    </source>
</evidence>
<dbReference type="GO" id="GO:0016020">
    <property type="term" value="C:membrane"/>
    <property type="evidence" value="ECO:0007669"/>
    <property type="project" value="UniProtKB-SubCell"/>
</dbReference>
<sequence length="589" mass="64666">MSRQITVDDIPKAVLVGNPLLYFTTGFVSLCVFLFGYDQGYFSSILTNHYFKEYFNYPTAVEIGTVVAILEIGALISSLSLGPISDKLGRRKTTRLGALVFCIGGTVQSCSKSVFHLAIGRFISGIGVGFLSGTAPSFQAEISAPENRGLLGSAQFTGNIMGYASSIWIDYGCSFIENNLSFRIPLMLQVVFGSILFFGTFALVESPRWLLEHDHDAEGLVVIADLFSGGHVHSDRAREEYKAIKESVLIGRLEGSLSYLDVFRKYPRRIFMAMSSQMFAQFNGINVISYYAPLVFEHAGWVGRNAILLTGINAILYVLSSIPPWYLTEAWGRKPVLIMGGLVMGVSLCAVSYFSKSEASNSATMVVVFVMIYNSFFGCSWGPVGWLNVEVLPTKARASGAAMATATNWLCNFIVGELAPILLEKIKWRLYLIHATSCFISVVTVWLVFPETKGLSLEEMDSIFDDRSSVYSTHSGNLSGFGSTNDLEAWSSRSGMITGHAPQAARHPGAQESNPLLPNNKPFILPQDIEPPDLATIYKFKTDDSHSLRGSLRKGSEAVSSIFRFNRSNNDEVSMASDAVSERFINTSH</sequence>
<feature type="transmembrane region" description="Helical" evidence="8">
    <location>
        <begin position="430"/>
        <end position="449"/>
    </location>
</feature>
<keyword evidence="11" id="KW-1185">Reference proteome</keyword>
<feature type="transmembrane region" description="Helical" evidence="8">
    <location>
        <begin position="270"/>
        <end position="294"/>
    </location>
</feature>
<dbReference type="InterPro" id="IPR003663">
    <property type="entry name" value="Sugar/inositol_transpt"/>
</dbReference>
<reference evidence="10" key="1">
    <citation type="journal article" date="2021" name="Open Biol.">
        <title>Shared evolutionary footprints suggest mitochondrial oxidative damage underlies multiple complex I losses in fungi.</title>
        <authorList>
            <person name="Schikora-Tamarit M.A."/>
            <person name="Marcet-Houben M."/>
            <person name="Nosek J."/>
            <person name="Gabaldon T."/>
        </authorList>
    </citation>
    <scope>NUCLEOTIDE SEQUENCE</scope>
    <source>
        <strain evidence="10">NCAIM Y.01608</strain>
    </source>
</reference>
<evidence type="ECO:0000256" key="3">
    <source>
        <dbReference type="ARBA" id="ARBA00022448"/>
    </source>
</evidence>
<reference evidence="10" key="2">
    <citation type="submission" date="2021-01" db="EMBL/GenBank/DDBJ databases">
        <authorList>
            <person name="Schikora-Tamarit M.A."/>
        </authorList>
    </citation>
    <scope>NUCLEOTIDE SEQUENCE</scope>
    <source>
        <strain evidence="10">NCAIM Y.01608</strain>
    </source>
</reference>
<dbReference type="Gene3D" id="1.20.1250.20">
    <property type="entry name" value="MFS general substrate transporter like domains"/>
    <property type="match status" value="1"/>
</dbReference>
<feature type="transmembrane region" description="Helical" evidence="8">
    <location>
        <begin position="401"/>
        <end position="423"/>
    </location>
</feature>
<dbReference type="PANTHER" id="PTHR48022">
    <property type="entry name" value="PLASTIDIC GLUCOSE TRANSPORTER 4"/>
    <property type="match status" value="1"/>
</dbReference>
<dbReference type="EMBL" id="JAEUBD010001266">
    <property type="protein sequence ID" value="KAH3663055.1"/>
    <property type="molecule type" value="Genomic_DNA"/>
</dbReference>
<comment type="caution">
    <text evidence="10">The sequence shown here is derived from an EMBL/GenBank/DDBJ whole genome shotgun (WGS) entry which is preliminary data.</text>
</comment>
<evidence type="ECO:0000256" key="5">
    <source>
        <dbReference type="ARBA" id="ARBA00022989"/>
    </source>
</evidence>
<dbReference type="AlphaFoldDB" id="A0A9P8P0W2"/>
<gene>
    <name evidence="10" type="ORF">OGATHE_004631</name>
</gene>
<dbReference type="Pfam" id="PF00083">
    <property type="entry name" value="Sugar_tr"/>
    <property type="match status" value="1"/>
</dbReference>
<dbReference type="NCBIfam" id="TIGR00879">
    <property type="entry name" value="SP"/>
    <property type="match status" value="1"/>
</dbReference>
<keyword evidence="5 8" id="KW-1133">Transmembrane helix</keyword>
<evidence type="ECO:0000256" key="7">
    <source>
        <dbReference type="RuleBase" id="RU003346"/>
    </source>
</evidence>
<evidence type="ECO:0000256" key="2">
    <source>
        <dbReference type="ARBA" id="ARBA00010992"/>
    </source>
</evidence>
<dbReference type="InterPro" id="IPR005828">
    <property type="entry name" value="MFS_sugar_transport-like"/>
</dbReference>
<comment type="subcellular location">
    <subcellularLocation>
        <location evidence="1">Membrane</location>
        <topology evidence="1">Multi-pass membrane protein</topology>
    </subcellularLocation>
</comment>
<accession>A0A9P8P0W2</accession>
<dbReference type="PANTHER" id="PTHR48022:SF73">
    <property type="entry name" value="METABOLITE TRANSPORT PROTEIN YDL199C-RELATED"/>
    <property type="match status" value="1"/>
</dbReference>
<dbReference type="InterPro" id="IPR036259">
    <property type="entry name" value="MFS_trans_sf"/>
</dbReference>
<feature type="domain" description="Major facilitator superfamily (MFS) profile" evidence="9">
    <location>
        <begin position="24"/>
        <end position="453"/>
    </location>
</feature>
<dbReference type="InterPro" id="IPR020846">
    <property type="entry name" value="MFS_dom"/>
</dbReference>
<dbReference type="FunFam" id="1.20.1250.20:FF:000134">
    <property type="entry name" value="MFS sugar transporter protein"/>
    <property type="match status" value="1"/>
</dbReference>
<comment type="similarity">
    <text evidence="2 7">Belongs to the major facilitator superfamily. Sugar transporter (TC 2.A.1.1) family.</text>
</comment>